<protein>
    <recommendedName>
        <fullName evidence="3">HlyD family secretion protein</fullName>
    </recommendedName>
</protein>
<reference evidence="2" key="1">
    <citation type="submission" date="2016-11" db="EMBL/GenBank/DDBJ databases">
        <authorList>
            <person name="Varghese N."/>
            <person name="Submissions S."/>
        </authorList>
    </citation>
    <scope>NUCLEOTIDE SEQUENCE [LARGE SCALE GENOMIC DNA]</scope>
    <source>
        <strain evidence="2">DSM 26898</strain>
    </source>
</reference>
<proteinExistence type="predicted"/>
<feature type="non-terminal residue" evidence="1">
    <location>
        <position position="1"/>
    </location>
</feature>
<organism evidence="1 2">
    <name type="scientific">Chryseobacterium takakiae</name>
    <dbReference type="NCBI Taxonomy" id="1302685"/>
    <lineage>
        <taxon>Bacteria</taxon>
        <taxon>Pseudomonadati</taxon>
        <taxon>Bacteroidota</taxon>
        <taxon>Flavobacteriia</taxon>
        <taxon>Flavobacteriales</taxon>
        <taxon>Weeksellaceae</taxon>
        <taxon>Chryseobacterium group</taxon>
        <taxon>Chryseobacterium</taxon>
    </lineage>
</organism>
<gene>
    <name evidence="1" type="ORF">SAMN05444408_1191</name>
</gene>
<evidence type="ECO:0008006" key="3">
    <source>
        <dbReference type="Google" id="ProtNLM"/>
    </source>
</evidence>
<dbReference type="STRING" id="1302685.SAMN05444408_1191"/>
<dbReference type="Proteomes" id="UP000184236">
    <property type="component" value="Unassembled WGS sequence"/>
</dbReference>
<accession>A0A1M5BFR5</accession>
<sequence>VQNISLSPDKEGNYYVDVALPKGLKTSYNKTLTFDKELKGNAEIVTQDLRLIERFFYQIRKLLGYQS</sequence>
<dbReference type="AlphaFoldDB" id="A0A1M5BFR5"/>
<evidence type="ECO:0000313" key="2">
    <source>
        <dbReference type="Proteomes" id="UP000184236"/>
    </source>
</evidence>
<dbReference type="EMBL" id="FQVO01000019">
    <property type="protein sequence ID" value="SHF41374.1"/>
    <property type="molecule type" value="Genomic_DNA"/>
</dbReference>
<name>A0A1M5BFR5_9FLAO</name>
<keyword evidence="2" id="KW-1185">Reference proteome</keyword>
<evidence type="ECO:0000313" key="1">
    <source>
        <dbReference type="EMBL" id="SHF41374.1"/>
    </source>
</evidence>